<proteinExistence type="predicted"/>
<name>A0A064CH99_9MYCO</name>
<organism evidence="3 4">
    <name type="scientific">Mycolicibacterium aromaticivorans JS19b1 = JCM 16368</name>
    <dbReference type="NCBI Taxonomy" id="1440774"/>
    <lineage>
        <taxon>Bacteria</taxon>
        <taxon>Bacillati</taxon>
        <taxon>Actinomycetota</taxon>
        <taxon>Actinomycetes</taxon>
        <taxon>Mycobacteriales</taxon>
        <taxon>Mycobacteriaceae</taxon>
        <taxon>Mycolicibacterium</taxon>
    </lineage>
</organism>
<evidence type="ECO:0000313" key="4">
    <source>
        <dbReference type="Proteomes" id="UP000022835"/>
    </source>
</evidence>
<dbReference type="InterPro" id="IPR011047">
    <property type="entry name" value="Quinoprotein_ADH-like_sf"/>
</dbReference>
<evidence type="ECO:0000256" key="1">
    <source>
        <dbReference type="SAM" id="SignalP"/>
    </source>
</evidence>
<dbReference type="EMBL" id="JALN02000001">
    <property type="protein sequence ID" value="KDE98147.1"/>
    <property type="molecule type" value="Genomic_DNA"/>
</dbReference>
<comment type="caution">
    <text evidence="3">The sequence shown here is derived from an EMBL/GenBank/DDBJ whole genome shotgun (WGS) entry which is preliminary data.</text>
</comment>
<sequence length="427" mass="44424">MLRRLLALASAALVVIGLAGCGNTDSWVQSTAAHGWSAQYADAANSSYTGTGGASALRLKWSRSVKGELGAGAALGDGSYLAANGQTAGGCSLMVWENDNNGRQRWCTRMVLGGGFASPLFDQFDNLFIGQPGMMQSYPPTQWIRWRQNVIGMPTTARFLGGDQLLVVTHLGQVLVFDSHAGDVTGTPVDLVEGLDPTDSVRGLADCARGMPQCPVAAPPAYATATRTIVVSLWLPGAKASTLVGLQYHPGQTPLLTREWTSDAIAAGVLAAPVASADGTTVYVTGRDHKLWALKTSDGKPKWSVPLDFLPQTPPSVSPDGLIVVGGGPNTHLVALKDAGDRAQVAWRRADVTPLCTSSRAGSVAYTVVAGSPSGLSLLAFDPADGHTLNSYPLPQADGFPVGVSVGLDRRVVVATSAGQLYSFDPA</sequence>
<feature type="domain" description="Pyrrolo-quinoline quinone repeat" evidence="2">
    <location>
        <begin position="260"/>
        <end position="398"/>
    </location>
</feature>
<dbReference type="InterPro" id="IPR011044">
    <property type="entry name" value="Quino_amine_DH_bsu"/>
</dbReference>
<dbReference type="AlphaFoldDB" id="A0A064CH99"/>
<dbReference type="PANTHER" id="PTHR34512">
    <property type="entry name" value="CELL SURFACE PROTEIN"/>
    <property type="match status" value="1"/>
</dbReference>
<evidence type="ECO:0000313" key="3">
    <source>
        <dbReference type="EMBL" id="KDE98147.1"/>
    </source>
</evidence>
<dbReference type="Pfam" id="PF13360">
    <property type="entry name" value="PQQ_2"/>
    <property type="match status" value="1"/>
</dbReference>
<feature type="chain" id="PRO_5039407478" evidence="1">
    <location>
        <begin position="20"/>
        <end position="427"/>
    </location>
</feature>
<protein>
    <submittedName>
        <fullName evidence="3">Pyrrolo-quinoline quinone</fullName>
    </submittedName>
</protein>
<dbReference type="InterPro" id="IPR002372">
    <property type="entry name" value="PQQ_rpt_dom"/>
</dbReference>
<dbReference type="InterPro" id="IPR015943">
    <property type="entry name" value="WD40/YVTN_repeat-like_dom_sf"/>
</dbReference>
<dbReference type="Proteomes" id="UP000022835">
    <property type="component" value="Unassembled WGS sequence"/>
</dbReference>
<keyword evidence="4" id="KW-1185">Reference proteome</keyword>
<reference evidence="3" key="1">
    <citation type="submission" date="2014-05" db="EMBL/GenBank/DDBJ databases">
        <title>Genome sequence of Mycobacterium aromaticivorans strain JS19b1T (= DSM 45407T).</title>
        <authorList>
            <person name="Kwak Y."/>
            <person name="Park G.-S."/>
            <person name="Li Q.X."/>
            <person name="Lee S.-E."/>
            <person name="Shin J.-H."/>
        </authorList>
    </citation>
    <scope>NUCLEOTIDE SEQUENCE [LARGE SCALE GENOMIC DNA]</scope>
    <source>
        <strain evidence="3">JS19b1</strain>
    </source>
</reference>
<dbReference type="SUPFAM" id="SSF50998">
    <property type="entry name" value="Quinoprotein alcohol dehydrogenase-like"/>
    <property type="match status" value="1"/>
</dbReference>
<dbReference type="eggNOG" id="COG1520">
    <property type="taxonomic scope" value="Bacteria"/>
</dbReference>
<dbReference type="STRING" id="1440774.Y900_004100"/>
<keyword evidence="1" id="KW-0732">Signal</keyword>
<dbReference type="SUPFAM" id="SSF50969">
    <property type="entry name" value="YVTN repeat-like/Quinoprotein amine dehydrogenase"/>
    <property type="match status" value="1"/>
</dbReference>
<feature type="signal peptide" evidence="1">
    <location>
        <begin position="1"/>
        <end position="19"/>
    </location>
</feature>
<dbReference type="PANTHER" id="PTHR34512:SF30">
    <property type="entry name" value="OUTER MEMBRANE PROTEIN ASSEMBLY FACTOR BAMB"/>
    <property type="match status" value="1"/>
</dbReference>
<accession>A0A064CH99</accession>
<dbReference type="PROSITE" id="PS51257">
    <property type="entry name" value="PROKAR_LIPOPROTEIN"/>
    <property type="match status" value="1"/>
</dbReference>
<gene>
    <name evidence="3" type="ORF">Y900_004100</name>
</gene>
<dbReference type="OrthoDB" id="6189277at2"/>
<evidence type="ECO:0000259" key="2">
    <source>
        <dbReference type="Pfam" id="PF13360"/>
    </source>
</evidence>
<dbReference type="Gene3D" id="2.130.10.10">
    <property type="entry name" value="YVTN repeat-like/Quinoprotein amine dehydrogenase"/>
    <property type="match status" value="1"/>
</dbReference>